<dbReference type="EMBL" id="RHHQ01000025">
    <property type="protein sequence ID" value="RNB80248.1"/>
    <property type="molecule type" value="Genomic_DNA"/>
</dbReference>
<proteinExistence type="predicted"/>
<sequence>MSQTQQARNDIFQLIDDIVQVVQPLTETELHWKATDDVWSVMEILCHVEEIIPYWLLEIQSVLQSPQSEWGRNHLHEGRLTAVAKAKQRTKADILQGIEGTKNVVHAIMGALTDEALAIEAPSRNPRWGTKTMSFVLNHLVVEHLQSHLGQINRTVASANAINPNQ</sequence>
<reference evidence="2 3" key="1">
    <citation type="submission" date="2018-10" db="EMBL/GenBank/DDBJ databases">
        <title>Phylogenomics of Brevibacillus.</title>
        <authorList>
            <person name="Dunlap C."/>
        </authorList>
    </citation>
    <scope>NUCLEOTIDE SEQUENCE [LARGE SCALE GENOMIC DNA]</scope>
    <source>
        <strain evidence="2 3">JCM 15716</strain>
    </source>
</reference>
<gene>
    <name evidence="2" type="ORF">EDM56_28005</name>
</gene>
<comment type="caution">
    <text evidence="2">The sequence shown here is derived from an EMBL/GenBank/DDBJ whole genome shotgun (WGS) entry which is preliminary data.</text>
</comment>
<dbReference type="InterPro" id="IPR024775">
    <property type="entry name" value="DinB-like"/>
</dbReference>
<name>A0A3M8CX95_9BACL</name>
<evidence type="ECO:0000313" key="3">
    <source>
        <dbReference type="Proteomes" id="UP000271031"/>
    </source>
</evidence>
<accession>A0A3M8CX95</accession>
<dbReference type="SUPFAM" id="SSF109854">
    <property type="entry name" value="DinB/YfiT-like putative metalloenzymes"/>
    <property type="match status" value="1"/>
</dbReference>
<organism evidence="2 3">
    <name type="scientific">Brevibacillus fluminis</name>
    <dbReference type="NCBI Taxonomy" id="511487"/>
    <lineage>
        <taxon>Bacteria</taxon>
        <taxon>Bacillati</taxon>
        <taxon>Bacillota</taxon>
        <taxon>Bacilli</taxon>
        <taxon>Bacillales</taxon>
        <taxon>Paenibacillaceae</taxon>
        <taxon>Brevibacillus</taxon>
    </lineage>
</organism>
<dbReference type="AlphaFoldDB" id="A0A3M8CX95"/>
<dbReference type="OrthoDB" id="1495892at2"/>
<feature type="domain" description="DinB-like" evidence="1">
    <location>
        <begin position="16"/>
        <end position="152"/>
    </location>
</feature>
<dbReference type="InterPro" id="IPR034660">
    <property type="entry name" value="DinB/YfiT-like"/>
</dbReference>
<evidence type="ECO:0000259" key="1">
    <source>
        <dbReference type="Pfam" id="PF12867"/>
    </source>
</evidence>
<dbReference type="RefSeq" id="WP_122921232.1">
    <property type="nucleotide sequence ID" value="NZ_RHHQ01000025.1"/>
</dbReference>
<dbReference type="Proteomes" id="UP000271031">
    <property type="component" value="Unassembled WGS sequence"/>
</dbReference>
<dbReference type="Gene3D" id="1.20.120.450">
    <property type="entry name" value="dinb family like domain"/>
    <property type="match status" value="1"/>
</dbReference>
<keyword evidence="3" id="KW-1185">Reference proteome</keyword>
<protein>
    <submittedName>
        <fullName evidence="2">DinB family protein</fullName>
    </submittedName>
</protein>
<evidence type="ECO:0000313" key="2">
    <source>
        <dbReference type="EMBL" id="RNB80248.1"/>
    </source>
</evidence>
<dbReference type="Pfam" id="PF12867">
    <property type="entry name" value="DinB_2"/>
    <property type="match status" value="1"/>
</dbReference>